<reference evidence="3" key="1">
    <citation type="journal article" date="2019" name="Int. J. Syst. Evol. Microbiol.">
        <title>The Global Catalogue of Microorganisms (GCM) 10K type strain sequencing project: providing services to taxonomists for standard genome sequencing and annotation.</title>
        <authorList>
            <consortium name="The Broad Institute Genomics Platform"/>
            <consortium name="The Broad Institute Genome Sequencing Center for Infectious Disease"/>
            <person name="Wu L."/>
            <person name="Ma J."/>
        </authorList>
    </citation>
    <scope>NUCLEOTIDE SEQUENCE [LARGE SCALE GENOMIC DNA]</scope>
    <source>
        <strain evidence="3">JCM 17342</strain>
    </source>
</reference>
<evidence type="ECO:0000313" key="3">
    <source>
        <dbReference type="Proteomes" id="UP001501747"/>
    </source>
</evidence>
<protein>
    <recommendedName>
        <fullName evidence="4">Peptidase inhibitor family I36</fullName>
    </recommendedName>
</protein>
<name>A0ABP7QZV5_9PSEU</name>
<comment type="caution">
    <text evidence="2">The sequence shown here is derived from an EMBL/GenBank/DDBJ whole genome shotgun (WGS) entry which is preliminary data.</text>
</comment>
<keyword evidence="1" id="KW-0732">Signal</keyword>
<evidence type="ECO:0008006" key="4">
    <source>
        <dbReference type="Google" id="ProtNLM"/>
    </source>
</evidence>
<accession>A0ABP7QZV5</accession>
<dbReference type="InterPro" id="IPR011024">
    <property type="entry name" value="G_crystallin-like"/>
</dbReference>
<proteinExistence type="predicted"/>
<evidence type="ECO:0000313" key="2">
    <source>
        <dbReference type="EMBL" id="GAA3990259.1"/>
    </source>
</evidence>
<feature type="chain" id="PRO_5046499635" description="Peptidase inhibitor family I36" evidence="1">
    <location>
        <begin position="27"/>
        <end position="117"/>
    </location>
</feature>
<dbReference type="Pfam" id="PF03995">
    <property type="entry name" value="Inhibitor_I36"/>
    <property type="match status" value="1"/>
</dbReference>
<dbReference type="Gene3D" id="2.60.20.10">
    <property type="entry name" value="Crystallins"/>
    <property type="match status" value="1"/>
</dbReference>
<dbReference type="EMBL" id="BAABAL010000004">
    <property type="protein sequence ID" value="GAA3990259.1"/>
    <property type="molecule type" value="Genomic_DNA"/>
</dbReference>
<sequence>MKLFKIGAAAVLALAATTTVVTPATAETASQVCPSGYVCLYEHSDFGGRMLKWNLSGEKDLADWGFRDKASSIRDRRGGSFRATNVLAARPDQHKTYNGDYASLGSWNDKIDKILLP</sequence>
<dbReference type="RefSeq" id="WP_344870933.1">
    <property type="nucleotide sequence ID" value="NZ_BAABAL010000004.1"/>
</dbReference>
<keyword evidence="3" id="KW-1185">Reference proteome</keyword>
<dbReference type="Proteomes" id="UP001501747">
    <property type="component" value="Unassembled WGS sequence"/>
</dbReference>
<feature type="signal peptide" evidence="1">
    <location>
        <begin position="1"/>
        <end position="26"/>
    </location>
</feature>
<evidence type="ECO:0000256" key="1">
    <source>
        <dbReference type="SAM" id="SignalP"/>
    </source>
</evidence>
<gene>
    <name evidence="2" type="ORF">GCM10022247_06150</name>
</gene>
<dbReference type="SUPFAM" id="SSF49695">
    <property type="entry name" value="gamma-Crystallin-like"/>
    <property type="match status" value="1"/>
</dbReference>
<organism evidence="2 3">
    <name type="scientific">Allokutzneria multivorans</name>
    <dbReference type="NCBI Taxonomy" id="1142134"/>
    <lineage>
        <taxon>Bacteria</taxon>
        <taxon>Bacillati</taxon>
        <taxon>Actinomycetota</taxon>
        <taxon>Actinomycetes</taxon>
        <taxon>Pseudonocardiales</taxon>
        <taxon>Pseudonocardiaceae</taxon>
        <taxon>Allokutzneria</taxon>
    </lineage>
</organism>